<dbReference type="EMBL" id="CP020867">
    <property type="protein sequence ID" value="ARJ57131.1"/>
    <property type="molecule type" value="Genomic_DNA"/>
</dbReference>
<dbReference type="Proteomes" id="UP000192902">
    <property type="component" value="Chromosome"/>
</dbReference>
<evidence type="ECO:0000256" key="5">
    <source>
        <dbReference type="SAM" id="Phobius"/>
    </source>
</evidence>
<comment type="subcellular location">
    <subcellularLocation>
        <location evidence="1">Membrane</location>
        <topology evidence="1">Multi-pass membrane protein</topology>
    </subcellularLocation>
</comment>
<dbReference type="GO" id="GO:0016020">
    <property type="term" value="C:membrane"/>
    <property type="evidence" value="ECO:0007669"/>
    <property type="project" value="UniProtKB-SubCell"/>
</dbReference>
<evidence type="ECO:0000256" key="2">
    <source>
        <dbReference type="ARBA" id="ARBA00022692"/>
    </source>
</evidence>
<evidence type="ECO:0000313" key="7">
    <source>
        <dbReference type="Proteomes" id="UP000192902"/>
    </source>
</evidence>
<dbReference type="STRING" id="1121267.CCUN_1548"/>
<sequence>MREKKGKILLICLMFFVFLDLGWANSGQEAPSIKKSNLIALIQEPMQKLLTQAYETIYSNMQNILHNGVAYTIILIIIIYWLILRLKTGYPTRDEIFEALKWLVMVFFVFGIFTSFNAYTGFLSLIYLPANWVRSAVSTLFDINQYGGDFESVVNKAFSLQNKLVVDFVKICNDKSDFGLWGNIIPGGKIGEQIYFVLCLFSLFFYWLYYLVFAIAMLGGICIYTGSSFIAMLLLSTAPIVIPFLIIKPLKPYFYSWLKLVISYSLYPSIALIILSLAMKPLNELEKIVNQQKAIEELYNNTFIAFFPMTLMTIIVIFLLTKIPNWVSQIMGVQGLDSGGVGAGLSLAKQAGVSMASAGVGGLAGGLAARAAGGNILGGVLGGAGRATLSSIPGNKTMRQLMDSAKKTKTSNEYGEATP</sequence>
<evidence type="ECO:0000256" key="1">
    <source>
        <dbReference type="ARBA" id="ARBA00004141"/>
    </source>
</evidence>
<keyword evidence="3 5" id="KW-1133">Transmembrane helix</keyword>
<keyword evidence="4 5" id="KW-0472">Membrane</keyword>
<evidence type="ECO:0000313" key="6">
    <source>
        <dbReference type="EMBL" id="ARJ57131.1"/>
    </source>
</evidence>
<gene>
    <name evidence="6" type="ORF">CCUN_1548</name>
</gene>
<evidence type="ECO:0000256" key="4">
    <source>
        <dbReference type="ARBA" id="ARBA00023136"/>
    </source>
</evidence>
<dbReference type="GO" id="GO:0030255">
    <property type="term" value="P:protein secretion by the type IV secretion system"/>
    <property type="evidence" value="ECO:0007669"/>
    <property type="project" value="InterPro"/>
</dbReference>
<feature type="transmembrane region" description="Helical" evidence="5">
    <location>
        <begin position="103"/>
        <end position="128"/>
    </location>
</feature>
<reference evidence="6 7" key="1">
    <citation type="submission" date="2017-04" db="EMBL/GenBank/DDBJ databases">
        <title>Complete genome sequence of the Campylobacter cuniculorum type strain LMG24588.</title>
        <authorList>
            <person name="Miller W.G."/>
            <person name="Yee E."/>
            <person name="Revez J."/>
            <person name="Bono J.L."/>
            <person name="Rossi M."/>
        </authorList>
    </citation>
    <scope>NUCLEOTIDE SEQUENCE [LARGE SCALE GENOMIC DNA]</scope>
    <source>
        <strain evidence="6 7">LMG 24588</strain>
    </source>
</reference>
<organism evidence="6 7">
    <name type="scientific">Campylobacter cuniculorum DSM 23162 = LMG 24588</name>
    <dbReference type="NCBI Taxonomy" id="1121267"/>
    <lineage>
        <taxon>Bacteria</taxon>
        <taxon>Pseudomonadati</taxon>
        <taxon>Campylobacterota</taxon>
        <taxon>Epsilonproteobacteria</taxon>
        <taxon>Campylobacterales</taxon>
        <taxon>Campylobacteraceae</taxon>
        <taxon>Campylobacter</taxon>
    </lineage>
</organism>
<dbReference type="AlphaFoldDB" id="A0A1W6BYF9"/>
<feature type="transmembrane region" description="Helical" evidence="5">
    <location>
        <begin position="194"/>
        <end position="217"/>
    </location>
</feature>
<evidence type="ECO:0000256" key="3">
    <source>
        <dbReference type="ARBA" id="ARBA00022989"/>
    </source>
</evidence>
<keyword evidence="2 5" id="KW-0812">Transmembrane</keyword>
<feature type="transmembrane region" description="Helical" evidence="5">
    <location>
        <begin position="64"/>
        <end position="83"/>
    </location>
</feature>
<protein>
    <submittedName>
        <fullName evidence="6">Type IV secretion system protein VirB6</fullName>
    </submittedName>
</protein>
<dbReference type="KEGG" id="ccun:CCUN_1548"/>
<dbReference type="InterPro" id="IPR007688">
    <property type="entry name" value="Conjugal_tfr_TrbL/VirB6"/>
</dbReference>
<dbReference type="RefSeq" id="WP_051521726.1">
    <property type="nucleotide sequence ID" value="NZ_CP020867.1"/>
</dbReference>
<feature type="transmembrane region" description="Helical" evidence="5">
    <location>
        <begin position="298"/>
        <end position="320"/>
    </location>
</feature>
<dbReference type="Pfam" id="PF04610">
    <property type="entry name" value="TrbL"/>
    <property type="match status" value="1"/>
</dbReference>
<dbReference type="eggNOG" id="COG3704">
    <property type="taxonomic scope" value="Bacteria"/>
</dbReference>
<accession>A0A1W6BYF9</accession>
<feature type="transmembrane region" description="Helical" evidence="5">
    <location>
        <begin position="253"/>
        <end position="277"/>
    </location>
</feature>
<name>A0A1W6BYF9_9BACT</name>
<dbReference type="OrthoDB" id="5353477at2"/>
<feature type="transmembrane region" description="Helical" evidence="5">
    <location>
        <begin position="229"/>
        <end position="247"/>
    </location>
</feature>
<proteinExistence type="predicted"/>